<feature type="transmembrane region" description="Helical" evidence="5">
    <location>
        <begin position="212"/>
        <end position="233"/>
    </location>
</feature>
<evidence type="ECO:0000256" key="5">
    <source>
        <dbReference type="SAM" id="Phobius"/>
    </source>
</evidence>
<dbReference type="Pfam" id="PF01061">
    <property type="entry name" value="ABC2_membrane"/>
    <property type="match status" value="1"/>
</dbReference>
<gene>
    <name evidence="7" type="ORF">EDC22_10584</name>
</gene>
<dbReference type="InterPro" id="IPR013525">
    <property type="entry name" value="ABC2_TM"/>
</dbReference>
<proteinExistence type="predicted"/>
<evidence type="ECO:0000313" key="7">
    <source>
        <dbReference type="EMBL" id="TCT10585.1"/>
    </source>
</evidence>
<feature type="transmembrane region" description="Helical" evidence="5">
    <location>
        <begin position="187"/>
        <end position="206"/>
    </location>
</feature>
<evidence type="ECO:0000313" key="8">
    <source>
        <dbReference type="Proteomes" id="UP000295678"/>
    </source>
</evidence>
<dbReference type="GO" id="GO:0016020">
    <property type="term" value="C:membrane"/>
    <property type="evidence" value="ECO:0007669"/>
    <property type="project" value="UniProtKB-SubCell"/>
</dbReference>
<evidence type="ECO:0000256" key="1">
    <source>
        <dbReference type="ARBA" id="ARBA00004141"/>
    </source>
</evidence>
<organism evidence="7 8">
    <name type="scientific">Tepidamorphus gemmatus</name>
    <dbReference type="NCBI Taxonomy" id="747076"/>
    <lineage>
        <taxon>Bacteria</taxon>
        <taxon>Pseudomonadati</taxon>
        <taxon>Pseudomonadota</taxon>
        <taxon>Alphaproteobacteria</taxon>
        <taxon>Hyphomicrobiales</taxon>
        <taxon>Tepidamorphaceae</taxon>
        <taxon>Tepidamorphus</taxon>
    </lineage>
</organism>
<feature type="transmembrane region" description="Helical" evidence="5">
    <location>
        <begin position="245"/>
        <end position="265"/>
    </location>
</feature>
<feature type="transmembrane region" description="Helical" evidence="5">
    <location>
        <begin position="118"/>
        <end position="144"/>
    </location>
</feature>
<evidence type="ECO:0000256" key="3">
    <source>
        <dbReference type="ARBA" id="ARBA00022989"/>
    </source>
</evidence>
<dbReference type="Proteomes" id="UP000295678">
    <property type="component" value="Unassembled WGS sequence"/>
</dbReference>
<comment type="subcellular location">
    <subcellularLocation>
        <location evidence="1">Membrane</location>
        <topology evidence="1">Multi-pass membrane protein</topology>
    </subcellularLocation>
</comment>
<evidence type="ECO:0000256" key="4">
    <source>
        <dbReference type="ARBA" id="ARBA00023136"/>
    </source>
</evidence>
<accession>A0A4R3MG32</accession>
<keyword evidence="8" id="KW-1185">Reference proteome</keyword>
<reference evidence="7 8" key="1">
    <citation type="submission" date="2019-03" db="EMBL/GenBank/DDBJ databases">
        <title>Genomic Encyclopedia of Type Strains, Phase IV (KMG-IV): sequencing the most valuable type-strain genomes for metagenomic binning, comparative biology and taxonomic classification.</title>
        <authorList>
            <person name="Goeker M."/>
        </authorList>
    </citation>
    <scope>NUCLEOTIDE SEQUENCE [LARGE SCALE GENOMIC DNA]</scope>
    <source>
        <strain evidence="7 8">DSM 19345</strain>
    </source>
</reference>
<dbReference type="GO" id="GO:0140359">
    <property type="term" value="F:ABC-type transporter activity"/>
    <property type="evidence" value="ECO:0007669"/>
    <property type="project" value="InterPro"/>
</dbReference>
<dbReference type="RefSeq" id="WP_245499708.1">
    <property type="nucleotide sequence ID" value="NZ_SMAK01000005.1"/>
</dbReference>
<name>A0A4R3MG32_9HYPH</name>
<evidence type="ECO:0000256" key="2">
    <source>
        <dbReference type="ARBA" id="ARBA00022692"/>
    </source>
</evidence>
<feature type="transmembrane region" description="Helical" evidence="5">
    <location>
        <begin position="73"/>
        <end position="97"/>
    </location>
</feature>
<dbReference type="EMBL" id="SMAK01000005">
    <property type="protein sequence ID" value="TCT10585.1"/>
    <property type="molecule type" value="Genomic_DNA"/>
</dbReference>
<protein>
    <submittedName>
        <fullName evidence="7">ABC-2 type transport system permease protein</fullName>
    </submittedName>
</protein>
<feature type="transmembrane region" description="Helical" evidence="5">
    <location>
        <begin position="150"/>
        <end position="175"/>
    </location>
</feature>
<feature type="transmembrane region" description="Helical" evidence="5">
    <location>
        <begin position="43"/>
        <end position="61"/>
    </location>
</feature>
<feature type="domain" description="ABC-2 type transporter transmembrane" evidence="6">
    <location>
        <begin position="39"/>
        <end position="232"/>
    </location>
</feature>
<evidence type="ECO:0000259" key="6">
    <source>
        <dbReference type="Pfam" id="PF01061"/>
    </source>
</evidence>
<keyword evidence="4 5" id="KW-0472">Membrane</keyword>
<comment type="caution">
    <text evidence="7">The sequence shown here is derived from an EMBL/GenBank/DDBJ whole genome shotgun (WGS) entry which is preliminary data.</text>
</comment>
<keyword evidence="3 5" id="KW-1133">Transmembrane helix</keyword>
<dbReference type="AlphaFoldDB" id="A0A4R3MG32"/>
<sequence length="279" mass="31201">MSRGTPRDFAPPLYRSVSPARSWAMLLRYLYLLRGSWPRIVELIYWPTVQMLMWGFLQLYLSETSGIFAEMGGVFIGSVLLWDILFRGQLGFSISFMEEMWARNMGHLMMTPLRPMEFAAALMAMSLVRLAVGLVPVTLMAIAFFGFNLWGLGLALVAFFVNLFLTSWAIGLAVSGMVLRFGLGAEGLAWSVTFLLLPLTCVYYPVEVLPVWLQWIALSLAPTYVFEGMRAVVIDGVFRADLMAVALGLNAIYFSLGLVAFLRFFESARRAGSLLQLGE</sequence>
<keyword evidence="2 5" id="KW-0812">Transmembrane</keyword>